<dbReference type="OrthoDB" id="9858573at2"/>
<protein>
    <submittedName>
        <fullName evidence="2">Uncharacterized protein</fullName>
    </submittedName>
</protein>
<dbReference type="EMBL" id="CP012159">
    <property type="protein sequence ID" value="AKT38303.1"/>
    <property type="molecule type" value="Genomic_DNA"/>
</dbReference>
<organism evidence="2 3">
    <name type="scientific">Chondromyces crocatus</name>
    <dbReference type="NCBI Taxonomy" id="52"/>
    <lineage>
        <taxon>Bacteria</taxon>
        <taxon>Pseudomonadati</taxon>
        <taxon>Myxococcota</taxon>
        <taxon>Polyangia</taxon>
        <taxon>Polyangiales</taxon>
        <taxon>Polyangiaceae</taxon>
        <taxon>Chondromyces</taxon>
    </lineage>
</organism>
<dbReference type="RefSeq" id="WP_050430548.1">
    <property type="nucleotide sequence ID" value="NZ_CP012159.1"/>
</dbReference>
<reference evidence="2 3" key="1">
    <citation type="submission" date="2015-07" db="EMBL/GenBank/DDBJ databases">
        <title>Genome analysis of myxobacterium Chondromyces crocatus Cm c5 reveals a high potential for natural compound synthesis and the genetic basis for the loss of fruiting body formation.</title>
        <authorList>
            <person name="Zaburannyi N."/>
            <person name="Bunk B."/>
            <person name="Maier J."/>
            <person name="Overmann J."/>
            <person name="Mueller R."/>
        </authorList>
    </citation>
    <scope>NUCLEOTIDE SEQUENCE [LARGE SCALE GENOMIC DNA]</scope>
    <source>
        <strain evidence="2 3">Cm c5</strain>
    </source>
</reference>
<evidence type="ECO:0000313" key="3">
    <source>
        <dbReference type="Proteomes" id="UP000067626"/>
    </source>
</evidence>
<dbReference type="KEGG" id="ccro:CMC5_024480"/>
<dbReference type="AlphaFoldDB" id="A0A0K1ECJ2"/>
<accession>A0A0K1ECJ2</accession>
<keyword evidence="1" id="KW-0472">Membrane</keyword>
<dbReference type="Proteomes" id="UP000067626">
    <property type="component" value="Chromosome"/>
</dbReference>
<keyword evidence="3" id="KW-1185">Reference proteome</keyword>
<name>A0A0K1ECJ2_CHOCO</name>
<keyword evidence="1" id="KW-1133">Transmembrane helix</keyword>
<feature type="transmembrane region" description="Helical" evidence="1">
    <location>
        <begin position="6"/>
        <end position="24"/>
    </location>
</feature>
<evidence type="ECO:0000313" key="2">
    <source>
        <dbReference type="EMBL" id="AKT38303.1"/>
    </source>
</evidence>
<gene>
    <name evidence="2" type="ORF">CMC5_024480</name>
</gene>
<evidence type="ECO:0000256" key="1">
    <source>
        <dbReference type="SAM" id="Phobius"/>
    </source>
</evidence>
<proteinExistence type="predicted"/>
<sequence length="151" mass="17201">MTITSLTSIVFFALVLYFVLKRLLRRKKKQAVVRRDRNEIERWLDDALARELHRKLGLDRDLLQRALEGTPEPEAVGAMEEAVKAMQATYAWRPEGSVEVRLDVTFEDGTSANTSRIFPRNAMPVAVREEFTSTGASTVLRAVYFPWSTPS</sequence>
<keyword evidence="1" id="KW-0812">Transmembrane</keyword>